<sequence length="173" mass="18807">MAPINLRRSPAAQTLTTSSQDARFLVRETIRISANLASARCSSTSASTNSSPSAIIPPTVSVPPLESKNLRLGLVEEELIDSNLRLLCCEEIDGRRWRHLAENDAASGRFKNGSIHSVCLQIPQAPIEDPCHPPPKNLILIVSHDTAFPKAQFDWGLCLIGGLNQGNFDLKLS</sequence>
<proteinExistence type="predicted"/>
<accession>A0A9Q1KMS0</accession>
<dbReference type="AlphaFoldDB" id="A0A9Q1KMS0"/>
<dbReference type="Pfam" id="PF24162">
    <property type="entry name" value="RUS6_N"/>
    <property type="match status" value="1"/>
</dbReference>
<keyword evidence="3" id="KW-1185">Reference proteome</keyword>
<dbReference type="Proteomes" id="UP001153076">
    <property type="component" value="Unassembled WGS sequence"/>
</dbReference>
<dbReference type="EMBL" id="JAKOGI010000070">
    <property type="protein sequence ID" value="KAJ8445810.1"/>
    <property type="molecule type" value="Genomic_DNA"/>
</dbReference>
<dbReference type="InterPro" id="IPR057404">
    <property type="entry name" value="RUS6_N"/>
</dbReference>
<comment type="caution">
    <text evidence="2">The sequence shown here is derived from an EMBL/GenBank/DDBJ whole genome shotgun (WGS) entry which is preliminary data.</text>
</comment>
<dbReference type="OrthoDB" id="1745493at2759"/>
<evidence type="ECO:0000313" key="2">
    <source>
        <dbReference type="EMBL" id="KAJ8445810.1"/>
    </source>
</evidence>
<evidence type="ECO:0000259" key="1">
    <source>
        <dbReference type="Pfam" id="PF24162"/>
    </source>
</evidence>
<protein>
    <recommendedName>
        <fullName evidence="1">Protein root UVB sensitive 6 N-terminal domain-containing protein</fullName>
    </recommendedName>
</protein>
<gene>
    <name evidence="2" type="ORF">Cgig2_027891</name>
</gene>
<reference evidence="2" key="1">
    <citation type="submission" date="2022-04" db="EMBL/GenBank/DDBJ databases">
        <title>Carnegiea gigantea Genome sequencing and assembly v2.</title>
        <authorList>
            <person name="Copetti D."/>
            <person name="Sanderson M.J."/>
            <person name="Burquez A."/>
            <person name="Wojciechowski M.F."/>
        </authorList>
    </citation>
    <scope>NUCLEOTIDE SEQUENCE</scope>
    <source>
        <strain evidence="2">SGP5-SGP5p</strain>
        <tissue evidence="2">Aerial part</tissue>
    </source>
</reference>
<evidence type="ECO:0000313" key="3">
    <source>
        <dbReference type="Proteomes" id="UP001153076"/>
    </source>
</evidence>
<organism evidence="2 3">
    <name type="scientific">Carnegiea gigantea</name>
    <dbReference type="NCBI Taxonomy" id="171969"/>
    <lineage>
        <taxon>Eukaryota</taxon>
        <taxon>Viridiplantae</taxon>
        <taxon>Streptophyta</taxon>
        <taxon>Embryophyta</taxon>
        <taxon>Tracheophyta</taxon>
        <taxon>Spermatophyta</taxon>
        <taxon>Magnoliopsida</taxon>
        <taxon>eudicotyledons</taxon>
        <taxon>Gunneridae</taxon>
        <taxon>Pentapetalae</taxon>
        <taxon>Caryophyllales</taxon>
        <taxon>Cactineae</taxon>
        <taxon>Cactaceae</taxon>
        <taxon>Cactoideae</taxon>
        <taxon>Echinocereeae</taxon>
        <taxon>Carnegiea</taxon>
    </lineage>
</organism>
<feature type="domain" description="Protein root UVB sensitive 6 N-terminal" evidence="1">
    <location>
        <begin position="16"/>
        <end position="124"/>
    </location>
</feature>
<name>A0A9Q1KMS0_9CARY</name>